<dbReference type="PANTHER" id="PTHR43581">
    <property type="entry name" value="ATP/GTP PHOSPHATASE"/>
    <property type="match status" value="1"/>
</dbReference>
<evidence type="ECO:0000313" key="3">
    <source>
        <dbReference type="Proteomes" id="UP000304900"/>
    </source>
</evidence>
<comment type="caution">
    <text evidence="2">The sequence shown here is derived from an EMBL/GenBank/DDBJ whole genome shotgun (WGS) entry which is preliminary data.</text>
</comment>
<dbReference type="RefSeq" id="WP_137337954.1">
    <property type="nucleotide sequence ID" value="NZ_BSQH01000001.1"/>
</dbReference>
<keyword evidence="3" id="KW-1185">Reference proteome</keyword>
<dbReference type="Pfam" id="PF13175">
    <property type="entry name" value="AAA_15"/>
    <property type="match status" value="1"/>
</dbReference>
<dbReference type="SUPFAM" id="SSF52540">
    <property type="entry name" value="P-loop containing nucleoside triphosphate hydrolases"/>
    <property type="match status" value="1"/>
</dbReference>
<dbReference type="EMBL" id="SZVO01000001">
    <property type="protein sequence ID" value="TKT93660.1"/>
    <property type="molecule type" value="Genomic_DNA"/>
</dbReference>
<accession>A0A4U6D849</accession>
<reference evidence="2 3" key="1">
    <citation type="submission" date="2019-05" db="EMBL/GenBank/DDBJ databases">
        <title>Dyadobacter AR-3-8 sp. nov., isolated from arctic soil.</title>
        <authorList>
            <person name="Chaudhary D.K."/>
        </authorList>
    </citation>
    <scope>NUCLEOTIDE SEQUENCE [LARGE SCALE GENOMIC DNA]</scope>
    <source>
        <strain evidence="2 3">AR-3-8</strain>
    </source>
</reference>
<dbReference type="Proteomes" id="UP000304900">
    <property type="component" value="Unassembled WGS sequence"/>
</dbReference>
<dbReference type="AlphaFoldDB" id="A0A4U6D849"/>
<dbReference type="InterPro" id="IPR027417">
    <property type="entry name" value="P-loop_NTPase"/>
</dbReference>
<evidence type="ECO:0000259" key="1">
    <source>
        <dbReference type="Pfam" id="PF13175"/>
    </source>
</evidence>
<dbReference type="OrthoDB" id="9792800at2"/>
<gene>
    <name evidence="2" type="ORF">FDK13_00150</name>
</gene>
<protein>
    <recommendedName>
        <fullName evidence="1">Endonuclease GajA/Old nuclease/RecF-like AAA domain-containing protein</fullName>
    </recommendedName>
</protein>
<sequence length="563" mass="65067">MQTHLKGFGLENFRVFKDYTWFDFAPITILTGPNSSGKSSLNKALMLMKDNFEKGNLPPFYTMIAEGFSSSEYSEIFQKSRLVSDTEQEFIQTFEPSSIEFDGNVHGLNSPDSTKCRSGESNVISFVFQYNVKAGTFDLDIDHKELKEFLEETITSKPDFFTNKNLSHEELAQKASDELHQKIRETKPELYQKIYDEHVSPNIGKYRLSFNIEKSIARSLNAIEILNSKNDLILKITDHNVYFDVELFDQLLKSNETKLSETFKNTMKEVYSTSKIGLKDWFKAHEVSDEKALELEQLVFSKLRISDDKEKLEVQAIGVSLAKLDYLATSKNEYKRSYSEDSDSKFKDTMKYLNEARNKGFKFNEFFEDCSKSFSIDGVFDLKYDSEMGTYFPNIGGHSFINFGYGYSQIASIIFKVAEHIAKKYVSTSNGGYMFNEESSLMILEEPEANLHPKFQSLLADFFVEVAETFKIQFIIETHSEYLIRKLQVLTARKDNKVNPTDTIIYYFYDPNNIPQDEKKQVKKIEILEDGSLSDDFGPNFFDEAANWELELIRLKNSKNRNN</sequence>
<dbReference type="PANTHER" id="PTHR43581:SF2">
    <property type="entry name" value="EXCINUCLEASE ATPASE SUBUNIT"/>
    <property type="match status" value="1"/>
</dbReference>
<evidence type="ECO:0000313" key="2">
    <source>
        <dbReference type="EMBL" id="TKT93660.1"/>
    </source>
</evidence>
<dbReference type="InterPro" id="IPR051396">
    <property type="entry name" value="Bact_Antivir_Def_Nuclease"/>
</dbReference>
<organism evidence="2 3">
    <name type="scientific">Dyadobacter frigoris</name>
    <dbReference type="NCBI Taxonomy" id="2576211"/>
    <lineage>
        <taxon>Bacteria</taxon>
        <taxon>Pseudomonadati</taxon>
        <taxon>Bacteroidota</taxon>
        <taxon>Cytophagia</taxon>
        <taxon>Cytophagales</taxon>
        <taxon>Spirosomataceae</taxon>
        <taxon>Dyadobacter</taxon>
    </lineage>
</organism>
<dbReference type="InterPro" id="IPR041685">
    <property type="entry name" value="AAA_GajA/Old/RecF-like"/>
</dbReference>
<feature type="domain" description="Endonuclease GajA/Old nuclease/RecF-like AAA" evidence="1">
    <location>
        <begin position="9"/>
        <end position="484"/>
    </location>
</feature>
<proteinExistence type="predicted"/>
<name>A0A4U6D849_9BACT</name>
<dbReference type="Gene3D" id="3.40.50.300">
    <property type="entry name" value="P-loop containing nucleotide triphosphate hydrolases"/>
    <property type="match status" value="2"/>
</dbReference>